<dbReference type="Pfam" id="PF12833">
    <property type="entry name" value="HTH_18"/>
    <property type="match status" value="1"/>
</dbReference>
<dbReference type="InterPro" id="IPR004026">
    <property type="entry name" value="Ada_DNA_repair_Zn-bd"/>
</dbReference>
<protein>
    <submittedName>
        <fullName evidence="13">Methylphosphotriester-DNA--protein-cysteine methyltransferase family protein</fullName>
    </submittedName>
</protein>
<dbReference type="GO" id="GO:0032259">
    <property type="term" value="P:methylation"/>
    <property type="evidence" value="ECO:0007669"/>
    <property type="project" value="UniProtKB-KW"/>
</dbReference>
<evidence type="ECO:0000256" key="8">
    <source>
        <dbReference type="ARBA" id="ARBA00023125"/>
    </source>
</evidence>
<comment type="cofactor">
    <cofactor evidence="1">
        <name>Zn(2+)</name>
        <dbReference type="ChEBI" id="CHEBI:29105"/>
    </cofactor>
</comment>
<keyword evidence="14" id="KW-1185">Reference proteome</keyword>
<sequence>MILKEEEKWDGVINNDENYDGLFYYGVKTTGIVCKPSCKSKEPLRDNVMFFNSFEEAVDKGFRPCKRCRPDLLTFNPIDELAFKIKELFDSYYSSNIELEEKLNGLGVSQNHMIKVFSDKFGITPVKYINALRIEKALALLENTDDTVINIAFLCGFESTSNFYGFFKKQIGITPSEYRSRL</sequence>
<evidence type="ECO:0000256" key="2">
    <source>
        <dbReference type="ARBA" id="ARBA00022603"/>
    </source>
</evidence>
<accession>A0A937K4W5</accession>
<dbReference type="PANTHER" id="PTHR43280">
    <property type="entry name" value="ARAC-FAMILY TRANSCRIPTIONAL REGULATOR"/>
    <property type="match status" value="1"/>
</dbReference>
<evidence type="ECO:0000256" key="3">
    <source>
        <dbReference type="ARBA" id="ARBA00022679"/>
    </source>
</evidence>
<evidence type="ECO:0000313" key="13">
    <source>
        <dbReference type="EMBL" id="MBL4931948.1"/>
    </source>
</evidence>
<dbReference type="PRINTS" id="PR00032">
    <property type="entry name" value="HTHARAC"/>
</dbReference>
<dbReference type="SMART" id="SM00342">
    <property type="entry name" value="HTH_ARAC"/>
    <property type="match status" value="1"/>
</dbReference>
<keyword evidence="8" id="KW-0238">DNA-binding</keyword>
<comment type="caution">
    <text evidence="13">The sequence shown here is derived from an EMBL/GenBank/DDBJ whole genome shotgun (WGS) entry which is preliminary data.</text>
</comment>
<dbReference type="PROSITE" id="PS01124">
    <property type="entry name" value="HTH_ARAC_FAMILY_2"/>
    <property type="match status" value="1"/>
</dbReference>
<organism evidence="13 14">
    <name type="scientific">Clostridium paridis</name>
    <dbReference type="NCBI Taxonomy" id="2803863"/>
    <lineage>
        <taxon>Bacteria</taxon>
        <taxon>Bacillati</taxon>
        <taxon>Bacillota</taxon>
        <taxon>Clostridia</taxon>
        <taxon>Eubacteriales</taxon>
        <taxon>Clostridiaceae</taxon>
        <taxon>Clostridium</taxon>
    </lineage>
</organism>
<dbReference type="GO" id="GO:0006281">
    <property type="term" value="P:DNA repair"/>
    <property type="evidence" value="ECO:0007669"/>
    <property type="project" value="UniProtKB-KW"/>
</dbReference>
<keyword evidence="3" id="KW-0808">Transferase</keyword>
<name>A0A937K4W5_9CLOT</name>
<dbReference type="GO" id="GO:0008168">
    <property type="term" value="F:methyltransferase activity"/>
    <property type="evidence" value="ECO:0007669"/>
    <property type="project" value="UniProtKB-KW"/>
</dbReference>
<dbReference type="PIRSF" id="PIRSF000408">
    <property type="entry name" value="Alkyltransferas_AdaA"/>
    <property type="match status" value="1"/>
</dbReference>
<keyword evidence="5" id="KW-0227">DNA damage</keyword>
<dbReference type="PROSITE" id="PS00041">
    <property type="entry name" value="HTH_ARAC_FAMILY_1"/>
    <property type="match status" value="1"/>
</dbReference>
<dbReference type="Pfam" id="PF02805">
    <property type="entry name" value="Ada_Zn_binding"/>
    <property type="match status" value="1"/>
</dbReference>
<dbReference type="InterPro" id="IPR020449">
    <property type="entry name" value="Tscrpt_reg_AraC-type_HTH"/>
</dbReference>
<evidence type="ECO:0000256" key="9">
    <source>
        <dbReference type="ARBA" id="ARBA00023159"/>
    </source>
</evidence>
<dbReference type="GO" id="GO:0008270">
    <property type="term" value="F:zinc ion binding"/>
    <property type="evidence" value="ECO:0007669"/>
    <property type="project" value="InterPro"/>
</dbReference>
<evidence type="ECO:0000256" key="11">
    <source>
        <dbReference type="ARBA" id="ARBA00023204"/>
    </source>
</evidence>
<keyword evidence="11" id="KW-0234">DNA repair</keyword>
<evidence type="ECO:0000313" key="14">
    <source>
        <dbReference type="Proteomes" id="UP000623681"/>
    </source>
</evidence>
<dbReference type="InterPro" id="IPR016220">
    <property type="entry name" value="Me-P-triester_DNA_alkyl-Trfase"/>
</dbReference>
<dbReference type="Gene3D" id="3.40.10.10">
    <property type="entry name" value="DNA Methylphosphotriester Repair Domain"/>
    <property type="match status" value="1"/>
</dbReference>
<dbReference type="InterPro" id="IPR018062">
    <property type="entry name" value="HTH_AraC-typ_CS"/>
</dbReference>
<keyword evidence="2 13" id="KW-0489">Methyltransferase</keyword>
<dbReference type="InterPro" id="IPR018060">
    <property type="entry name" value="HTH_AraC"/>
</dbReference>
<dbReference type="SUPFAM" id="SSF57884">
    <property type="entry name" value="Ada DNA repair protein, N-terminal domain (N-Ada 10)"/>
    <property type="match status" value="1"/>
</dbReference>
<dbReference type="RefSeq" id="WP_202767328.1">
    <property type="nucleotide sequence ID" value="NZ_JAESWA010000022.1"/>
</dbReference>
<dbReference type="GO" id="GO:0043565">
    <property type="term" value="F:sequence-specific DNA binding"/>
    <property type="evidence" value="ECO:0007669"/>
    <property type="project" value="InterPro"/>
</dbReference>
<evidence type="ECO:0000256" key="6">
    <source>
        <dbReference type="ARBA" id="ARBA00022833"/>
    </source>
</evidence>
<dbReference type="PANTHER" id="PTHR43280:SF28">
    <property type="entry name" value="HTH-TYPE TRANSCRIPTIONAL ACTIVATOR RHAS"/>
    <property type="match status" value="1"/>
</dbReference>
<dbReference type="InterPro" id="IPR009057">
    <property type="entry name" value="Homeodomain-like_sf"/>
</dbReference>
<reference evidence="13" key="1">
    <citation type="submission" date="2021-01" db="EMBL/GenBank/DDBJ databases">
        <title>Genome public.</title>
        <authorList>
            <person name="Liu C."/>
            <person name="Sun Q."/>
        </authorList>
    </citation>
    <scope>NUCLEOTIDE SEQUENCE</scope>
    <source>
        <strain evidence="13">YIM B02565</strain>
    </source>
</reference>
<proteinExistence type="predicted"/>
<gene>
    <name evidence="13" type="ORF">JK634_09035</name>
</gene>
<dbReference type="InterPro" id="IPR035451">
    <property type="entry name" value="Ada-like_dom_sf"/>
</dbReference>
<keyword evidence="6" id="KW-0862">Zinc</keyword>
<keyword evidence="7" id="KW-0805">Transcription regulation</keyword>
<dbReference type="Proteomes" id="UP000623681">
    <property type="component" value="Unassembled WGS sequence"/>
</dbReference>
<feature type="domain" description="HTH araC/xylS-type" evidence="12">
    <location>
        <begin position="83"/>
        <end position="181"/>
    </location>
</feature>
<evidence type="ECO:0000256" key="4">
    <source>
        <dbReference type="ARBA" id="ARBA00022723"/>
    </source>
</evidence>
<evidence type="ECO:0000256" key="7">
    <source>
        <dbReference type="ARBA" id="ARBA00023015"/>
    </source>
</evidence>
<evidence type="ECO:0000256" key="1">
    <source>
        <dbReference type="ARBA" id="ARBA00001947"/>
    </source>
</evidence>
<keyword evidence="9" id="KW-0010">Activator</keyword>
<dbReference type="EMBL" id="JAESWA010000022">
    <property type="protein sequence ID" value="MBL4931948.1"/>
    <property type="molecule type" value="Genomic_DNA"/>
</dbReference>
<keyword evidence="10" id="KW-0804">Transcription</keyword>
<dbReference type="GO" id="GO:0003700">
    <property type="term" value="F:DNA-binding transcription factor activity"/>
    <property type="evidence" value="ECO:0007669"/>
    <property type="project" value="InterPro"/>
</dbReference>
<evidence type="ECO:0000259" key="12">
    <source>
        <dbReference type="PROSITE" id="PS01124"/>
    </source>
</evidence>
<dbReference type="SUPFAM" id="SSF46689">
    <property type="entry name" value="Homeodomain-like"/>
    <property type="match status" value="1"/>
</dbReference>
<dbReference type="AlphaFoldDB" id="A0A937K4W5"/>
<evidence type="ECO:0000256" key="10">
    <source>
        <dbReference type="ARBA" id="ARBA00023163"/>
    </source>
</evidence>
<evidence type="ECO:0000256" key="5">
    <source>
        <dbReference type="ARBA" id="ARBA00022763"/>
    </source>
</evidence>
<keyword evidence="4" id="KW-0479">Metal-binding</keyword>
<dbReference type="Gene3D" id="1.10.10.60">
    <property type="entry name" value="Homeodomain-like"/>
    <property type="match status" value="2"/>
</dbReference>